<name>A0ABU2WEK8_9GAMM</name>
<dbReference type="PANTHER" id="PTHR21432:SF20">
    <property type="entry name" value="ACETYL-COA HYDROLASE"/>
    <property type="match status" value="1"/>
</dbReference>
<organism evidence="2 3">
    <name type="scientific">Banduia mediterranea</name>
    <dbReference type="NCBI Taxonomy" id="3075609"/>
    <lineage>
        <taxon>Bacteria</taxon>
        <taxon>Pseudomonadati</taxon>
        <taxon>Pseudomonadota</taxon>
        <taxon>Gammaproteobacteria</taxon>
        <taxon>Nevskiales</taxon>
        <taxon>Algiphilaceae</taxon>
        <taxon>Banduia</taxon>
    </lineage>
</organism>
<evidence type="ECO:0000313" key="3">
    <source>
        <dbReference type="Proteomes" id="UP001254608"/>
    </source>
</evidence>
<dbReference type="RefSeq" id="WP_311363362.1">
    <property type="nucleotide sequence ID" value="NZ_JAVRIC010000001.1"/>
</dbReference>
<dbReference type="InterPro" id="IPR037171">
    <property type="entry name" value="NagB/RpiA_transferase-like"/>
</dbReference>
<feature type="domain" description="Acetyl-CoA hydrolase/transferase C-terminal" evidence="1">
    <location>
        <begin position="442"/>
        <end position="602"/>
    </location>
</feature>
<dbReference type="PANTHER" id="PTHR21432">
    <property type="entry name" value="ACETYL-COA HYDROLASE-RELATED"/>
    <property type="match status" value="1"/>
</dbReference>
<gene>
    <name evidence="2" type="ORF">RM530_01135</name>
</gene>
<dbReference type="Gene3D" id="3.30.750.70">
    <property type="entry name" value="4-hydroxybutyrate coenzyme like domains"/>
    <property type="match status" value="1"/>
</dbReference>
<keyword evidence="2" id="KW-0378">Hydrolase</keyword>
<dbReference type="Proteomes" id="UP001254608">
    <property type="component" value="Unassembled WGS sequence"/>
</dbReference>
<keyword evidence="3" id="KW-1185">Reference proteome</keyword>
<dbReference type="Pfam" id="PF13336">
    <property type="entry name" value="AcetylCoA_hyd_C"/>
    <property type="match status" value="1"/>
</dbReference>
<dbReference type="SUPFAM" id="SSF100950">
    <property type="entry name" value="NagB/RpiA/CoA transferase-like"/>
    <property type="match status" value="1"/>
</dbReference>
<evidence type="ECO:0000259" key="1">
    <source>
        <dbReference type="Pfam" id="PF13336"/>
    </source>
</evidence>
<dbReference type="Gene3D" id="3.40.1080.20">
    <property type="entry name" value="Acetyl-CoA hydrolase/transferase C-terminal domain"/>
    <property type="match status" value="1"/>
</dbReference>
<protein>
    <submittedName>
        <fullName evidence="2">Acetyl-CoA hydrolase/transferase C-terminal domain-containing protein</fullName>
    </submittedName>
</protein>
<proteinExistence type="predicted"/>
<dbReference type="Gene3D" id="3.40.1080.10">
    <property type="entry name" value="Glutaconate Coenzyme A-transferase"/>
    <property type="match status" value="1"/>
</dbReference>
<dbReference type="EMBL" id="JAVRIC010000001">
    <property type="protein sequence ID" value="MDT0495970.1"/>
    <property type="molecule type" value="Genomic_DNA"/>
</dbReference>
<dbReference type="InterPro" id="IPR026888">
    <property type="entry name" value="AcetylCoA_hyd_C"/>
</dbReference>
<evidence type="ECO:0000313" key="2">
    <source>
        <dbReference type="EMBL" id="MDT0495970.1"/>
    </source>
</evidence>
<dbReference type="InterPro" id="IPR038460">
    <property type="entry name" value="AcetylCoA_hyd_C_sf"/>
</dbReference>
<dbReference type="GO" id="GO:0016787">
    <property type="term" value="F:hydrolase activity"/>
    <property type="evidence" value="ECO:0007669"/>
    <property type="project" value="UniProtKB-KW"/>
</dbReference>
<comment type="caution">
    <text evidence="2">The sequence shown here is derived from an EMBL/GenBank/DDBJ whole genome shotgun (WGS) entry which is preliminary data.</text>
</comment>
<reference evidence="2 3" key="1">
    <citation type="submission" date="2023-09" db="EMBL/GenBank/DDBJ databases">
        <authorList>
            <person name="Rey-Velasco X."/>
        </authorList>
    </citation>
    <scope>NUCLEOTIDE SEQUENCE [LARGE SCALE GENOMIC DNA]</scope>
    <source>
        <strain evidence="2 3">W345</strain>
    </source>
</reference>
<sequence length="721" mass="79063">MGTRNARASTTLVTSHASEAVSDMLRRLGKRLVVGTPLGIGKPNALLNALYQRAVEDPTISLDIITALSLNPPRGASDLEERVLRPIRKRVWGDYPRLDYLDALEAQSLPPNVRVVEFYVKSGARLHNPVGQQNYISSNYTHVARDMLSRGVNLLLQAVSLREDEGRRRLSLSSNPDVTLQIVPMLKDVEWPWLAVAQINREMPWFGNDAEVAEADFDIVLDAPELDHSPFAVPHAPISAIDYAIGVRASALVRDGGTLQVGIGNLGDAACQGLRLRESDNVTYRKLLAALQPGPLVEPLGGVDRFGKGLYVASELISNPLFALFEDGIVRRRVYEDATLQRLVNDGADPDHLPPDLYDRLWAMGALDKRLSSAYIEWLQDVGLARTGLVGSGPQLRLPDAHVVDNALDDPEVRAALNRSAIGEGLRHGASMHGAFFIGPADFYRRLQMLDEPRRALIGMTSVAEVNRIFTHYELERLQRQAARFINIAMKVTLLGAAVSDQLKDGQVISGVGGQYNFVSMAHQLEDGRSILLLRSTHGEGKTAESNIVWEYAHATIPRHLRDIVITEYGAADLRGKTDRECIEALIAIADSRFQEQLADAARKAGKLPADYRVPDSARNNTPQAITAAVQSFIDGGALPKLPFGSDLKDQEIDLIATLGRLKSAGASWGGRLRLLGALLAPALPDREDLVFALDHLDLARPAGLRERFMARLVRAAYAMR</sequence>
<dbReference type="InterPro" id="IPR046433">
    <property type="entry name" value="ActCoA_hydro"/>
</dbReference>
<accession>A0ABU2WEK8</accession>